<feature type="compositionally biased region" description="Basic and acidic residues" evidence="1">
    <location>
        <begin position="39"/>
        <end position="54"/>
    </location>
</feature>
<dbReference type="HOGENOM" id="CLU_2794828_0_0_1"/>
<dbReference type="InParanoid" id="A0A0C3FQI0"/>
<keyword evidence="3" id="KW-1185">Reference proteome</keyword>
<evidence type="ECO:0000256" key="1">
    <source>
        <dbReference type="SAM" id="MobiDB-lite"/>
    </source>
</evidence>
<protein>
    <submittedName>
        <fullName evidence="2">Uncharacterized protein</fullName>
    </submittedName>
</protein>
<proteinExistence type="predicted"/>
<accession>A0A0C3FQI0</accession>
<reference evidence="3" key="2">
    <citation type="submission" date="2015-01" db="EMBL/GenBank/DDBJ databases">
        <title>Evolutionary Origins and Diversification of the Mycorrhizal Mutualists.</title>
        <authorList>
            <consortium name="DOE Joint Genome Institute"/>
            <consortium name="Mycorrhizal Genomics Consortium"/>
            <person name="Kohler A."/>
            <person name="Kuo A."/>
            <person name="Nagy L.G."/>
            <person name="Floudas D."/>
            <person name="Copeland A."/>
            <person name="Barry K.W."/>
            <person name="Cichocki N."/>
            <person name="Veneault-Fourrey C."/>
            <person name="LaButti K."/>
            <person name="Lindquist E.A."/>
            <person name="Lipzen A."/>
            <person name="Lundell T."/>
            <person name="Morin E."/>
            <person name="Murat C."/>
            <person name="Riley R."/>
            <person name="Ohm R."/>
            <person name="Sun H."/>
            <person name="Tunlid A."/>
            <person name="Henrissat B."/>
            <person name="Grigoriev I.V."/>
            <person name="Hibbett D.S."/>
            <person name="Martin F."/>
        </authorList>
    </citation>
    <scope>NUCLEOTIDE SEQUENCE [LARGE SCALE GENOMIC DNA]</scope>
    <source>
        <strain evidence="3">F 1598</strain>
    </source>
</reference>
<organism evidence="2 3">
    <name type="scientific">Piloderma croceum (strain F 1598)</name>
    <dbReference type="NCBI Taxonomy" id="765440"/>
    <lineage>
        <taxon>Eukaryota</taxon>
        <taxon>Fungi</taxon>
        <taxon>Dikarya</taxon>
        <taxon>Basidiomycota</taxon>
        <taxon>Agaricomycotina</taxon>
        <taxon>Agaricomycetes</taxon>
        <taxon>Agaricomycetidae</taxon>
        <taxon>Atheliales</taxon>
        <taxon>Atheliaceae</taxon>
        <taxon>Piloderma</taxon>
    </lineage>
</organism>
<dbReference type="Proteomes" id="UP000054166">
    <property type="component" value="Unassembled WGS sequence"/>
</dbReference>
<evidence type="ECO:0000313" key="2">
    <source>
        <dbReference type="EMBL" id="KIM81411.1"/>
    </source>
</evidence>
<name>A0A0C3FQI0_PILCF</name>
<reference evidence="2 3" key="1">
    <citation type="submission" date="2014-04" db="EMBL/GenBank/DDBJ databases">
        <authorList>
            <consortium name="DOE Joint Genome Institute"/>
            <person name="Kuo A."/>
            <person name="Tarkka M."/>
            <person name="Buscot F."/>
            <person name="Kohler A."/>
            <person name="Nagy L.G."/>
            <person name="Floudas D."/>
            <person name="Copeland A."/>
            <person name="Barry K.W."/>
            <person name="Cichocki N."/>
            <person name="Veneault-Fourrey C."/>
            <person name="LaButti K."/>
            <person name="Lindquist E.A."/>
            <person name="Lipzen A."/>
            <person name="Lundell T."/>
            <person name="Morin E."/>
            <person name="Murat C."/>
            <person name="Sun H."/>
            <person name="Tunlid A."/>
            <person name="Henrissat B."/>
            <person name="Grigoriev I.V."/>
            <person name="Hibbett D.S."/>
            <person name="Martin F."/>
            <person name="Nordberg H.P."/>
            <person name="Cantor M.N."/>
            <person name="Hua S.X."/>
        </authorList>
    </citation>
    <scope>NUCLEOTIDE SEQUENCE [LARGE SCALE GENOMIC DNA]</scope>
    <source>
        <strain evidence="2 3">F 1598</strain>
    </source>
</reference>
<feature type="region of interest" description="Disordered" evidence="1">
    <location>
        <begin position="39"/>
        <end position="68"/>
    </location>
</feature>
<evidence type="ECO:0000313" key="3">
    <source>
        <dbReference type="Proteomes" id="UP000054166"/>
    </source>
</evidence>
<sequence length="68" mass="7932">MHIDREEQSNSHELGILKHEVRHYAHPTSKLFHKFERYADHSGDRHPRSSDERSVSQQIAYPITPLGA</sequence>
<dbReference type="EMBL" id="KN832999">
    <property type="protein sequence ID" value="KIM81411.1"/>
    <property type="molecule type" value="Genomic_DNA"/>
</dbReference>
<gene>
    <name evidence="2" type="ORF">PILCRDRAFT_500983</name>
</gene>
<dbReference type="AlphaFoldDB" id="A0A0C3FQI0"/>